<evidence type="ECO:0000313" key="2">
    <source>
        <dbReference type="Proteomes" id="UP000828390"/>
    </source>
</evidence>
<dbReference type="AlphaFoldDB" id="A0A9D4BIC3"/>
<dbReference type="Proteomes" id="UP000828390">
    <property type="component" value="Unassembled WGS sequence"/>
</dbReference>
<dbReference type="EMBL" id="JAIWYP010000016">
    <property type="protein sequence ID" value="KAH3695874.1"/>
    <property type="molecule type" value="Genomic_DNA"/>
</dbReference>
<proteinExistence type="predicted"/>
<protein>
    <submittedName>
        <fullName evidence="1">Uncharacterized protein</fullName>
    </submittedName>
</protein>
<gene>
    <name evidence="1" type="ORF">DPMN_083332</name>
</gene>
<reference evidence="1" key="2">
    <citation type="submission" date="2020-11" db="EMBL/GenBank/DDBJ databases">
        <authorList>
            <person name="McCartney M.A."/>
            <person name="Auch B."/>
            <person name="Kono T."/>
            <person name="Mallez S."/>
            <person name="Becker A."/>
            <person name="Gohl D.M."/>
            <person name="Silverstein K.A.T."/>
            <person name="Koren S."/>
            <person name="Bechman K.B."/>
            <person name="Herman A."/>
            <person name="Abrahante J.E."/>
            <person name="Garbe J."/>
        </authorList>
    </citation>
    <scope>NUCLEOTIDE SEQUENCE</scope>
    <source>
        <strain evidence="1">Duluth1</strain>
        <tissue evidence="1">Whole animal</tissue>
    </source>
</reference>
<keyword evidence="2" id="KW-1185">Reference proteome</keyword>
<name>A0A9D4BIC3_DREPO</name>
<reference evidence="1" key="1">
    <citation type="journal article" date="2019" name="bioRxiv">
        <title>The Genome of the Zebra Mussel, Dreissena polymorpha: A Resource for Invasive Species Research.</title>
        <authorList>
            <person name="McCartney M.A."/>
            <person name="Auch B."/>
            <person name="Kono T."/>
            <person name="Mallez S."/>
            <person name="Zhang Y."/>
            <person name="Obille A."/>
            <person name="Becker A."/>
            <person name="Abrahante J.E."/>
            <person name="Garbe J."/>
            <person name="Badalamenti J.P."/>
            <person name="Herman A."/>
            <person name="Mangelson H."/>
            <person name="Liachko I."/>
            <person name="Sullivan S."/>
            <person name="Sone E.D."/>
            <person name="Koren S."/>
            <person name="Silverstein K.A.T."/>
            <person name="Beckman K.B."/>
            <person name="Gohl D.M."/>
        </authorList>
    </citation>
    <scope>NUCLEOTIDE SEQUENCE</scope>
    <source>
        <strain evidence="1">Duluth1</strain>
        <tissue evidence="1">Whole animal</tissue>
    </source>
</reference>
<accession>A0A9D4BIC3</accession>
<sequence>MFGRRVGKNDGDSGCGFGKLLGRFLADLLSRAARGWMRVLVSGGSSGWGLGRGRMRGGGLGLARRGCACALAACSALWELERDTAFHD</sequence>
<comment type="caution">
    <text evidence="1">The sequence shown here is derived from an EMBL/GenBank/DDBJ whole genome shotgun (WGS) entry which is preliminary data.</text>
</comment>
<evidence type="ECO:0000313" key="1">
    <source>
        <dbReference type="EMBL" id="KAH3695874.1"/>
    </source>
</evidence>
<organism evidence="1 2">
    <name type="scientific">Dreissena polymorpha</name>
    <name type="common">Zebra mussel</name>
    <name type="synonym">Mytilus polymorpha</name>
    <dbReference type="NCBI Taxonomy" id="45954"/>
    <lineage>
        <taxon>Eukaryota</taxon>
        <taxon>Metazoa</taxon>
        <taxon>Spiralia</taxon>
        <taxon>Lophotrochozoa</taxon>
        <taxon>Mollusca</taxon>
        <taxon>Bivalvia</taxon>
        <taxon>Autobranchia</taxon>
        <taxon>Heteroconchia</taxon>
        <taxon>Euheterodonta</taxon>
        <taxon>Imparidentia</taxon>
        <taxon>Neoheterodontei</taxon>
        <taxon>Myida</taxon>
        <taxon>Dreissenoidea</taxon>
        <taxon>Dreissenidae</taxon>
        <taxon>Dreissena</taxon>
    </lineage>
</organism>